<proteinExistence type="predicted"/>
<evidence type="ECO:0000313" key="2">
    <source>
        <dbReference type="EMBL" id="GAA1995447.1"/>
    </source>
</evidence>
<comment type="caution">
    <text evidence="2">The sequence shown here is derived from an EMBL/GenBank/DDBJ whole genome shotgun (WGS) entry which is preliminary data.</text>
</comment>
<reference evidence="2 3" key="1">
    <citation type="journal article" date="2019" name="Int. J. Syst. Evol. Microbiol.">
        <title>The Global Catalogue of Microorganisms (GCM) 10K type strain sequencing project: providing services to taxonomists for standard genome sequencing and annotation.</title>
        <authorList>
            <consortium name="The Broad Institute Genomics Platform"/>
            <consortium name="The Broad Institute Genome Sequencing Center for Infectious Disease"/>
            <person name="Wu L."/>
            <person name="Ma J."/>
        </authorList>
    </citation>
    <scope>NUCLEOTIDE SEQUENCE [LARGE SCALE GENOMIC DNA]</scope>
    <source>
        <strain evidence="2 3">JCM 14902</strain>
    </source>
</reference>
<evidence type="ECO:0000256" key="1">
    <source>
        <dbReference type="SAM" id="MobiDB-lite"/>
    </source>
</evidence>
<keyword evidence="3" id="KW-1185">Reference proteome</keyword>
<sequence length="141" mass="15750">MAFADEPPPEPDDGPRCESDFFDWEDASASPPPDAVGLVVEVADVMATFAAERLVRVDRMRREALVDAERHGSGLTEVVARSIRLELACALRVTEHAAGELLGLAEAVVHRYPAVLELTHRQTLRRPPRTIHPYLPNHRRR</sequence>
<evidence type="ECO:0000313" key="3">
    <source>
        <dbReference type="Proteomes" id="UP001500326"/>
    </source>
</evidence>
<dbReference type="Proteomes" id="UP001500326">
    <property type="component" value="Unassembled WGS sequence"/>
</dbReference>
<organism evidence="2 3">
    <name type="scientific">Microbacterium pumilum</name>
    <dbReference type="NCBI Taxonomy" id="344165"/>
    <lineage>
        <taxon>Bacteria</taxon>
        <taxon>Bacillati</taxon>
        <taxon>Actinomycetota</taxon>
        <taxon>Actinomycetes</taxon>
        <taxon>Micrococcales</taxon>
        <taxon>Microbacteriaceae</taxon>
        <taxon>Microbacterium</taxon>
    </lineage>
</organism>
<evidence type="ECO:0008006" key="4">
    <source>
        <dbReference type="Google" id="ProtNLM"/>
    </source>
</evidence>
<accession>A0ABN2SZM4</accession>
<dbReference type="EMBL" id="BAAAOH010000001">
    <property type="protein sequence ID" value="GAA1995447.1"/>
    <property type="molecule type" value="Genomic_DNA"/>
</dbReference>
<gene>
    <name evidence="2" type="ORF">GCM10009777_34540</name>
</gene>
<feature type="region of interest" description="Disordered" evidence="1">
    <location>
        <begin position="1"/>
        <end position="33"/>
    </location>
</feature>
<protein>
    <recommendedName>
        <fullName evidence="4">DUF222 domain-containing protein</fullName>
    </recommendedName>
</protein>
<dbReference type="RefSeq" id="WP_344065175.1">
    <property type="nucleotide sequence ID" value="NZ_BAAAOH010000001.1"/>
</dbReference>
<name>A0ABN2SZM4_9MICO</name>